<dbReference type="Pfam" id="PF03473">
    <property type="entry name" value="MOSC"/>
    <property type="match status" value="1"/>
</dbReference>
<dbReference type="GO" id="GO:0030151">
    <property type="term" value="F:molybdenum ion binding"/>
    <property type="evidence" value="ECO:0007669"/>
    <property type="project" value="InterPro"/>
</dbReference>
<feature type="domain" description="MOSC" evidence="1">
    <location>
        <begin position="66"/>
        <end position="235"/>
    </location>
</feature>
<accession>A0A1F4XSQ4</accession>
<dbReference type="Proteomes" id="UP000178091">
    <property type="component" value="Unassembled WGS sequence"/>
</dbReference>
<sequence length="235" mass="26276">MTSFDVLTVGERVGILGDRRYGIKRKPASTPDEWGPKGKFYVAMNTPVMPAEHPVYNTGLAGPDGMSQLDFDYLTELATRIGVEGPLAVLDTKGKFNLTDDKEPYVSFLNLASVQALDEWLGHEINPARFRMNVWLGDLDPFAELMWVNGYPGTYEFQLGEVRFRVEDVCERCRATEANPETGVYDLPILAALEKMMKERGYAGSPKRKKFEVMGVLARPLNSGKIKKGDSLTFL</sequence>
<dbReference type="EMBL" id="MEWW01000010">
    <property type="protein sequence ID" value="OGC84705.1"/>
    <property type="molecule type" value="Genomic_DNA"/>
</dbReference>
<protein>
    <recommendedName>
        <fullName evidence="1">MOSC domain-containing protein</fullName>
    </recommendedName>
</protein>
<name>A0A1F4XSQ4_9BACT</name>
<dbReference type="InterPro" id="IPR005302">
    <property type="entry name" value="MoCF_Sase_C"/>
</dbReference>
<evidence type="ECO:0000259" key="1">
    <source>
        <dbReference type="PROSITE" id="PS51340"/>
    </source>
</evidence>
<comment type="caution">
    <text evidence="2">The sequence shown here is derived from an EMBL/GenBank/DDBJ whole genome shotgun (WGS) entry which is preliminary data.</text>
</comment>
<evidence type="ECO:0000313" key="2">
    <source>
        <dbReference type="EMBL" id="OGC84705.1"/>
    </source>
</evidence>
<evidence type="ECO:0000313" key="3">
    <source>
        <dbReference type="Proteomes" id="UP000178091"/>
    </source>
</evidence>
<dbReference type="PROSITE" id="PS51340">
    <property type="entry name" value="MOSC"/>
    <property type="match status" value="1"/>
</dbReference>
<gene>
    <name evidence="2" type="ORF">A3F55_02470</name>
</gene>
<proteinExistence type="predicted"/>
<dbReference type="InterPro" id="IPR011037">
    <property type="entry name" value="Pyrv_Knase-like_insert_dom_sf"/>
</dbReference>
<dbReference type="GO" id="GO:0003824">
    <property type="term" value="F:catalytic activity"/>
    <property type="evidence" value="ECO:0007669"/>
    <property type="project" value="InterPro"/>
</dbReference>
<reference evidence="2 3" key="1">
    <citation type="journal article" date="2016" name="Nat. Commun.">
        <title>Thousands of microbial genomes shed light on interconnected biogeochemical processes in an aquifer system.</title>
        <authorList>
            <person name="Anantharaman K."/>
            <person name="Brown C.T."/>
            <person name="Hug L.A."/>
            <person name="Sharon I."/>
            <person name="Castelle C.J."/>
            <person name="Probst A.J."/>
            <person name="Thomas B.C."/>
            <person name="Singh A."/>
            <person name="Wilkins M.J."/>
            <person name="Karaoz U."/>
            <person name="Brodie E.L."/>
            <person name="Williams K.H."/>
            <person name="Hubbard S.S."/>
            <person name="Banfield J.F."/>
        </authorList>
    </citation>
    <scope>NUCLEOTIDE SEQUENCE [LARGE SCALE GENOMIC DNA]</scope>
</reference>
<organism evidence="2 3">
    <name type="scientific">Candidatus Adlerbacteria bacterium RIFCSPHIGHO2_12_FULL_53_18</name>
    <dbReference type="NCBI Taxonomy" id="1797242"/>
    <lineage>
        <taxon>Bacteria</taxon>
        <taxon>Candidatus Adleribacteriota</taxon>
    </lineage>
</organism>
<dbReference type="AlphaFoldDB" id="A0A1F4XSQ4"/>
<dbReference type="SUPFAM" id="SSF50800">
    <property type="entry name" value="PK beta-barrel domain-like"/>
    <property type="match status" value="1"/>
</dbReference>
<dbReference type="GO" id="GO:0030170">
    <property type="term" value="F:pyridoxal phosphate binding"/>
    <property type="evidence" value="ECO:0007669"/>
    <property type="project" value="InterPro"/>
</dbReference>